<organism evidence="1 2">
    <name type="scientific">Candidatus Nitrosocosmicus franklandianus</name>
    <dbReference type="NCBI Taxonomy" id="1798806"/>
    <lineage>
        <taxon>Archaea</taxon>
        <taxon>Nitrososphaerota</taxon>
        <taxon>Nitrososphaeria</taxon>
        <taxon>Nitrososphaerales</taxon>
        <taxon>Nitrososphaeraceae</taxon>
        <taxon>Candidatus Nitrosocosmicus</taxon>
    </lineage>
</organism>
<name>A0A484I697_9ARCH</name>
<evidence type="ECO:0000313" key="2">
    <source>
        <dbReference type="Proteomes" id="UP000294299"/>
    </source>
</evidence>
<evidence type="ECO:0000313" key="1">
    <source>
        <dbReference type="EMBL" id="VFJ12643.1"/>
    </source>
</evidence>
<gene>
    <name evidence="1" type="ORF">NFRAN_0322</name>
</gene>
<protein>
    <submittedName>
        <fullName evidence="1">Uncharacterized protein</fullName>
    </submittedName>
</protein>
<reference evidence="1 2" key="1">
    <citation type="submission" date="2019-02" db="EMBL/GenBank/DDBJ databases">
        <authorList>
            <person name="Lehtovirta-Morley E L."/>
        </authorList>
    </citation>
    <scope>NUCLEOTIDE SEQUENCE [LARGE SCALE GENOMIC DNA]</scope>
    <source>
        <strain evidence="1">NFRAN1</strain>
    </source>
</reference>
<dbReference type="Proteomes" id="UP000294299">
    <property type="component" value="Chromosome NFRAN"/>
</dbReference>
<keyword evidence="2" id="KW-1185">Reference proteome</keyword>
<accession>A0A484I697</accession>
<proteinExistence type="predicted"/>
<dbReference type="EMBL" id="LR216287">
    <property type="protein sequence ID" value="VFJ12643.1"/>
    <property type="molecule type" value="Genomic_DNA"/>
</dbReference>
<dbReference type="AlphaFoldDB" id="A0A484I697"/>
<sequence>MVSDSVATDNNDKSKKVSEQYCCKEFLKSSRRGKIYKHNSSFTEDKYYCVLDGFGFSVLENILFCPYCGSRLIGC</sequence>
<dbReference type="KEGG" id="nfn:NFRAN_0322"/>